<gene>
    <name evidence="2" type="ORF">SAMN04487949_1892</name>
</gene>
<feature type="domain" description="Antitoxin SocA-like Panacea" evidence="1">
    <location>
        <begin position="30"/>
        <end position="152"/>
    </location>
</feature>
<dbReference type="STRING" id="660521.SAMN04487949_1892"/>
<reference evidence="3" key="1">
    <citation type="submission" date="2016-10" db="EMBL/GenBank/DDBJ databases">
        <authorList>
            <person name="Varghese N."/>
            <person name="Submissions S."/>
        </authorList>
    </citation>
    <scope>NUCLEOTIDE SEQUENCE [LARGE SCALE GENOMIC DNA]</scope>
    <source>
        <strain evidence="3">CGMCC 1.10119</strain>
    </source>
</reference>
<accession>A0A1G9TSF1</accession>
<protein>
    <recommendedName>
        <fullName evidence="1">Antitoxin SocA-like Panacea domain-containing protein</fullName>
    </recommendedName>
</protein>
<dbReference type="Pfam" id="PF13274">
    <property type="entry name" value="SocA_Panacea"/>
    <property type="match status" value="1"/>
</dbReference>
<dbReference type="RefSeq" id="WP_170830597.1">
    <property type="nucleotide sequence ID" value="NZ_FNHL01000002.1"/>
</dbReference>
<name>A0A1G9TSF1_9EURY</name>
<dbReference type="Proteomes" id="UP000199451">
    <property type="component" value="Unassembled WGS sequence"/>
</dbReference>
<dbReference type="AlphaFoldDB" id="A0A1G9TSF1"/>
<keyword evidence="3" id="KW-1185">Reference proteome</keyword>
<evidence type="ECO:0000313" key="2">
    <source>
        <dbReference type="EMBL" id="SDM50627.1"/>
    </source>
</evidence>
<sequence>MANIDDIDRREDVAFLLFRYADEIEGTTRLQKLLFLIEHESEFSNLYEDITFEFESYHYGPFSEGAFDALEFLISLGAIEEIESDEDYDYIRDSEDRSNHAGKKFVITEKGRKISQELDAVLDPETKEDLETLVEKYNDLELDDLLEYVYEQYPEYTDKSKIKEDVLG</sequence>
<organism evidence="2 3">
    <name type="scientific">Halogranum gelatinilyticum</name>
    <dbReference type="NCBI Taxonomy" id="660521"/>
    <lineage>
        <taxon>Archaea</taxon>
        <taxon>Methanobacteriati</taxon>
        <taxon>Methanobacteriota</taxon>
        <taxon>Stenosarchaea group</taxon>
        <taxon>Halobacteria</taxon>
        <taxon>Halobacteriales</taxon>
        <taxon>Haloferacaceae</taxon>
    </lineage>
</organism>
<dbReference type="EMBL" id="FNHL01000002">
    <property type="protein sequence ID" value="SDM50627.1"/>
    <property type="molecule type" value="Genomic_DNA"/>
</dbReference>
<evidence type="ECO:0000313" key="3">
    <source>
        <dbReference type="Proteomes" id="UP000199451"/>
    </source>
</evidence>
<dbReference type="OrthoDB" id="34535at2157"/>
<evidence type="ECO:0000259" key="1">
    <source>
        <dbReference type="Pfam" id="PF13274"/>
    </source>
</evidence>
<dbReference type="InterPro" id="IPR025272">
    <property type="entry name" value="SocA_Panacea"/>
</dbReference>
<proteinExistence type="predicted"/>